<dbReference type="InterPro" id="IPR012263">
    <property type="entry name" value="M_m6A_EcoRV"/>
</dbReference>
<evidence type="ECO:0000313" key="7">
    <source>
        <dbReference type="EMBL" id="MFG3816392.1"/>
    </source>
</evidence>
<keyword evidence="8" id="KW-1185">Reference proteome</keyword>
<proteinExistence type="inferred from homology"/>
<evidence type="ECO:0000256" key="3">
    <source>
        <dbReference type="ARBA" id="ARBA00022603"/>
    </source>
</evidence>
<evidence type="ECO:0000256" key="4">
    <source>
        <dbReference type="ARBA" id="ARBA00022679"/>
    </source>
</evidence>
<dbReference type="Gene3D" id="3.40.50.150">
    <property type="entry name" value="Vaccinia Virus protein VP39"/>
    <property type="match status" value="1"/>
</dbReference>
<dbReference type="InterPro" id="IPR023095">
    <property type="entry name" value="Ade_MeTrfase_dom_2"/>
</dbReference>
<organism evidence="7 8">
    <name type="scientific">Limnothrix redekei LRLZ20PSL1</name>
    <dbReference type="NCBI Taxonomy" id="3112953"/>
    <lineage>
        <taxon>Bacteria</taxon>
        <taxon>Bacillati</taxon>
        <taxon>Cyanobacteriota</taxon>
        <taxon>Cyanophyceae</taxon>
        <taxon>Pseudanabaenales</taxon>
        <taxon>Pseudanabaenaceae</taxon>
        <taxon>Limnothrix</taxon>
    </lineage>
</organism>
<name>A0ABW7C6P7_9CYAN</name>
<dbReference type="InterPro" id="IPR029063">
    <property type="entry name" value="SAM-dependent_MTases_sf"/>
</dbReference>
<dbReference type="EC" id="2.1.1.72" evidence="2"/>
<evidence type="ECO:0000256" key="5">
    <source>
        <dbReference type="ARBA" id="ARBA00022691"/>
    </source>
</evidence>
<comment type="caution">
    <text evidence="7">The sequence shown here is derived from an EMBL/GenBank/DDBJ whole genome shotgun (WGS) entry which is preliminary data.</text>
</comment>
<keyword evidence="5" id="KW-0949">S-adenosyl-L-methionine</keyword>
<dbReference type="SUPFAM" id="SSF53335">
    <property type="entry name" value="S-adenosyl-L-methionine-dependent methyltransferases"/>
    <property type="match status" value="1"/>
</dbReference>
<reference evidence="8" key="1">
    <citation type="journal article" date="2024" name="Algal Res.">
        <title>Biochemical, toxicological and genomic investigation of a high-biomass producing Limnothrix strain isolated from Italian shallow drinking water reservoir.</title>
        <authorList>
            <person name="Simonazzi M."/>
            <person name="Shishido T.K."/>
            <person name="Delbaje E."/>
            <person name="Wahlsten M."/>
            <person name="Fewer D.P."/>
            <person name="Sivonen K."/>
            <person name="Pezzolesi L."/>
            <person name="Pistocchi R."/>
        </authorList>
    </citation>
    <scope>NUCLEOTIDE SEQUENCE [LARGE SCALE GENOMIC DNA]</scope>
    <source>
        <strain evidence="8">LRLZ20PSL1</strain>
    </source>
</reference>
<dbReference type="PANTHER" id="PTHR30481">
    <property type="entry name" value="DNA ADENINE METHYLASE"/>
    <property type="match status" value="1"/>
</dbReference>
<dbReference type="RefSeq" id="WP_393010257.1">
    <property type="nucleotide sequence ID" value="NZ_JAZAQF010000012.1"/>
</dbReference>
<dbReference type="Pfam" id="PF02086">
    <property type="entry name" value="MethyltransfD12"/>
    <property type="match status" value="1"/>
</dbReference>
<dbReference type="GO" id="GO:0032259">
    <property type="term" value="P:methylation"/>
    <property type="evidence" value="ECO:0007669"/>
    <property type="project" value="UniProtKB-KW"/>
</dbReference>
<protein>
    <recommendedName>
        <fullName evidence="2">site-specific DNA-methyltransferase (adenine-specific)</fullName>
        <ecNumber evidence="2">2.1.1.72</ecNumber>
    </recommendedName>
</protein>
<gene>
    <name evidence="7" type="ORF">VPK24_01990</name>
</gene>
<keyword evidence="4" id="KW-0808">Transferase</keyword>
<keyword evidence="3 7" id="KW-0489">Methyltransferase</keyword>
<dbReference type="Proteomes" id="UP001604335">
    <property type="component" value="Unassembled WGS sequence"/>
</dbReference>
<dbReference type="Gene3D" id="1.10.1020.10">
    <property type="entry name" value="Adenine-specific Methyltransferase, Domain 2"/>
    <property type="match status" value="1"/>
</dbReference>
<evidence type="ECO:0000256" key="1">
    <source>
        <dbReference type="ARBA" id="ARBA00006594"/>
    </source>
</evidence>
<dbReference type="PANTHER" id="PTHR30481:SF4">
    <property type="entry name" value="SITE-SPECIFIC DNA-METHYLTRANSFERASE (ADENINE-SPECIFIC)"/>
    <property type="match status" value="1"/>
</dbReference>
<evidence type="ECO:0000256" key="2">
    <source>
        <dbReference type="ARBA" id="ARBA00011900"/>
    </source>
</evidence>
<dbReference type="EMBL" id="JAZAQF010000012">
    <property type="protein sequence ID" value="MFG3816392.1"/>
    <property type="molecule type" value="Genomic_DNA"/>
</dbReference>
<evidence type="ECO:0000313" key="8">
    <source>
        <dbReference type="Proteomes" id="UP001604335"/>
    </source>
</evidence>
<accession>A0ABW7C6P7</accession>
<comment type="similarity">
    <text evidence="1">Belongs to the N(4)/N(6)-methyltransferase family.</text>
</comment>
<comment type="catalytic activity">
    <reaction evidence="6">
        <text>a 2'-deoxyadenosine in DNA + S-adenosyl-L-methionine = an N(6)-methyl-2'-deoxyadenosine in DNA + S-adenosyl-L-homocysteine + H(+)</text>
        <dbReference type="Rhea" id="RHEA:15197"/>
        <dbReference type="Rhea" id="RHEA-COMP:12418"/>
        <dbReference type="Rhea" id="RHEA-COMP:12419"/>
        <dbReference type="ChEBI" id="CHEBI:15378"/>
        <dbReference type="ChEBI" id="CHEBI:57856"/>
        <dbReference type="ChEBI" id="CHEBI:59789"/>
        <dbReference type="ChEBI" id="CHEBI:90615"/>
        <dbReference type="ChEBI" id="CHEBI:90616"/>
        <dbReference type="EC" id="2.1.1.72"/>
    </reaction>
</comment>
<dbReference type="GO" id="GO:0008168">
    <property type="term" value="F:methyltransferase activity"/>
    <property type="evidence" value="ECO:0007669"/>
    <property type="project" value="UniProtKB-KW"/>
</dbReference>
<dbReference type="InterPro" id="IPR012327">
    <property type="entry name" value="MeTrfase_D12"/>
</dbReference>
<dbReference type="PRINTS" id="PR00505">
    <property type="entry name" value="D12N6MTFRASE"/>
</dbReference>
<dbReference type="PIRSF" id="PIRSF000398">
    <property type="entry name" value="M_m6A_EcoRV"/>
    <property type="match status" value="1"/>
</dbReference>
<sequence>MGLKSKRTSPIFLNVESNSSLEQNHVSVHPRSRRKIAFGWYGGKFSHLDWLLPLLPSCHHYCEPFSGSGAVLLNREPSPVETYNDIDGEVVNFFRVLRDHSDELIRAIALTPFSREEYYQAIYDDLDSLDDIERARRFYIRARQTRTGLAQTASLGRWANCKDTSRSGMSGVVSRWLGGVEALDAIALRLLRVQIENRPALDVIRLYDGPNTFFYCDPPYLHETRGDTKSYGFEMTEQEHQELALALNQCQGMVAVSGYDHPVMEDLFPKSKWQKILGPQKTIHSTKDTRQEILWINYSLPQSQSDSDSVQRELF</sequence>
<evidence type="ECO:0000256" key="6">
    <source>
        <dbReference type="ARBA" id="ARBA00047942"/>
    </source>
</evidence>